<dbReference type="Pfam" id="PF13280">
    <property type="entry name" value="WYL"/>
    <property type="match status" value="1"/>
</dbReference>
<dbReference type="InterPro" id="IPR028349">
    <property type="entry name" value="PafC-like"/>
</dbReference>
<name>A0A9D2QI23_9FIRM</name>
<dbReference type="PANTHER" id="PTHR34580">
    <property type="match status" value="1"/>
</dbReference>
<evidence type="ECO:0000313" key="3">
    <source>
        <dbReference type="Proteomes" id="UP000823922"/>
    </source>
</evidence>
<dbReference type="PROSITE" id="PS52050">
    <property type="entry name" value="WYL"/>
    <property type="match status" value="1"/>
</dbReference>
<proteinExistence type="predicted"/>
<comment type="caution">
    <text evidence="2">The sequence shown here is derived from an EMBL/GenBank/DDBJ whole genome shotgun (WGS) entry which is preliminary data.</text>
</comment>
<dbReference type="AlphaFoldDB" id="A0A9D2QI23"/>
<gene>
    <name evidence="2" type="ORF">H9926_00500</name>
</gene>
<dbReference type="PANTHER" id="PTHR34580:SF1">
    <property type="entry name" value="PROTEIN PAFC"/>
    <property type="match status" value="1"/>
</dbReference>
<dbReference type="EMBL" id="DWVS01000017">
    <property type="protein sequence ID" value="HJC86483.1"/>
    <property type="molecule type" value="Genomic_DNA"/>
</dbReference>
<organism evidence="2 3">
    <name type="scientific">Candidatus Eisenbergiella intestinigallinarum</name>
    <dbReference type="NCBI Taxonomy" id="2838549"/>
    <lineage>
        <taxon>Bacteria</taxon>
        <taxon>Bacillati</taxon>
        <taxon>Bacillota</taxon>
        <taxon>Clostridia</taxon>
        <taxon>Lachnospirales</taxon>
        <taxon>Lachnospiraceae</taxon>
        <taxon>Eisenbergiella</taxon>
    </lineage>
</organism>
<protein>
    <submittedName>
        <fullName evidence="2">WYL domain-containing protein</fullName>
    </submittedName>
</protein>
<feature type="non-terminal residue" evidence="2">
    <location>
        <position position="1"/>
    </location>
</feature>
<reference evidence="2" key="2">
    <citation type="submission" date="2021-04" db="EMBL/GenBank/DDBJ databases">
        <authorList>
            <person name="Gilroy R."/>
        </authorList>
    </citation>
    <scope>NUCLEOTIDE SEQUENCE</scope>
    <source>
        <strain evidence="2">ChiBcec1-1630</strain>
    </source>
</reference>
<sequence>IQRDMVSISEIGIPIYAEGGKHGGYSILPTYKVKNSDIRAEEQQMIRKAMESLATSYTNDTLKLLLEKYNALVEKEGGQKVFWDFSVTKENSQVQDANALLEHAIAEKRFIVFNYRNGNGEKSRPCVEPLAIHYKWYAWYLFAYDAQRERYRTFKVARMQNLQLKDGISTKEHGDVKKLMEASEQEYYQTCIHIEVQFDKENTGLMEGYFPDCPPEELTETTSRIFIDVPAKERLWKALLLSFGDRVRVIGPETYRNELIETAQKFLSNYDI</sequence>
<dbReference type="InterPro" id="IPR051534">
    <property type="entry name" value="CBASS_pafABC_assoc_protein"/>
</dbReference>
<dbReference type="Proteomes" id="UP000823922">
    <property type="component" value="Unassembled WGS sequence"/>
</dbReference>
<dbReference type="InterPro" id="IPR026881">
    <property type="entry name" value="WYL_dom"/>
</dbReference>
<accession>A0A9D2QI23</accession>
<dbReference type="PIRSF" id="PIRSF016838">
    <property type="entry name" value="PafC"/>
    <property type="match status" value="1"/>
</dbReference>
<reference evidence="2" key="1">
    <citation type="journal article" date="2021" name="PeerJ">
        <title>Extensive microbial diversity within the chicken gut microbiome revealed by metagenomics and culture.</title>
        <authorList>
            <person name="Gilroy R."/>
            <person name="Ravi A."/>
            <person name="Getino M."/>
            <person name="Pursley I."/>
            <person name="Horton D.L."/>
            <person name="Alikhan N.F."/>
            <person name="Baker D."/>
            <person name="Gharbi K."/>
            <person name="Hall N."/>
            <person name="Watson M."/>
            <person name="Adriaenssens E.M."/>
            <person name="Foster-Nyarko E."/>
            <person name="Jarju S."/>
            <person name="Secka A."/>
            <person name="Antonio M."/>
            <person name="Oren A."/>
            <person name="Chaudhuri R.R."/>
            <person name="La Ragione R."/>
            <person name="Hildebrand F."/>
            <person name="Pallen M.J."/>
        </authorList>
    </citation>
    <scope>NUCLEOTIDE SEQUENCE</scope>
    <source>
        <strain evidence="2">ChiBcec1-1630</strain>
    </source>
</reference>
<feature type="domain" description="WYL" evidence="1">
    <location>
        <begin position="99"/>
        <end position="163"/>
    </location>
</feature>
<evidence type="ECO:0000313" key="2">
    <source>
        <dbReference type="EMBL" id="HJC86483.1"/>
    </source>
</evidence>
<evidence type="ECO:0000259" key="1">
    <source>
        <dbReference type="Pfam" id="PF13280"/>
    </source>
</evidence>